<reference evidence="6 7" key="1">
    <citation type="submission" date="2024-08" db="EMBL/GenBank/DDBJ databases">
        <title>Gnathostoma spinigerum genome.</title>
        <authorList>
            <person name="Gonzalez-Bertolin B."/>
            <person name="Monzon S."/>
            <person name="Zaballos A."/>
            <person name="Jimenez P."/>
            <person name="Dekumyoy P."/>
            <person name="Varona S."/>
            <person name="Cuesta I."/>
            <person name="Sumanam S."/>
            <person name="Adisakwattana P."/>
            <person name="Gasser R.B."/>
            <person name="Hernandez-Gonzalez A."/>
            <person name="Young N.D."/>
            <person name="Perteguer M.J."/>
        </authorList>
    </citation>
    <scope>NUCLEOTIDE SEQUENCE [LARGE SCALE GENOMIC DNA]</scope>
    <source>
        <strain evidence="6">AL3</strain>
        <tissue evidence="6">Liver</tissue>
    </source>
</reference>
<evidence type="ECO:0000256" key="2">
    <source>
        <dbReference type="ARBA" id="ARBA00022490"/>
    </source>
</evidence>
<keyword evidence="7" id="KW-1185">Reference proteome</keyword>
<keyword evidence="5" id="KW-0812">Transmembrane</keyword>
<evidence type="ECO:0000256" key="5">
    <source>
        <dbReference type="SAM" id="Phobius"/>
    </source>
</evidence>
<keyword evidence="3" id="KW-0009">Actin-binding</keyword>
<protein>
    <submittedName>
        <fullName evidence="6">Uncharacterized protein</fullName>
    </submittedName>
</protein>
<dbReference type="Proteomes" id="UP001608902">
    <property type="component" value="Unassembled WGS sequence"/>
</dbReference>
<feature type="transmembrane region" description="Helical" evidence="5">
    <location>
        <begin position="100"/>
        <end position="121"/>
    </location>
</feature>
<proteinExistence type="predicted"/>
<dbReference type="SUPFAM" id="SSF69645">
    <property type="entry name" value="Arp2/3 complex subunits"/>
    <property type="match status" value="1"/>
</dbReference>
<evidence type="ECO:0000313" key="6">
    <source>
        <dbReference type="EMBL" id="MFH4983219.1"/>
    </source>
</evidence>
<feature type="transmembrane region" description="Helical" evidence="5">
    <location>
        <begin position="73"/>
        <end position="94"/>
    </location>
</feature>
<dbReference type="GO" id="GO:0005856">
    <property type="term" value="C:cytoskeleton"/>
    <property type="evidence" value="ECO:0007669"/>
    <property type="project" value="UniProtKB-SubCell"/>
</dbReference>
<dbReference type="Gene3D" id="3.30.1460.20">
    <property type="match status" value="1"/>
</dbReference>
<evidence type="ECO:0000256" key="4">
    <source>
        <dbReference type="ARBA" id="ARBA00023212"/>
    </source>
</evidence>
<keyword evidence="5" id="KW-0472">Membrane</keyword>
<keyword evidence="2" id="KW-0963">Cytoplasm</keyword>
<comment type="subcellular location">
    <subcellularLocation>
        <location evidence="1">Cytoplasm</location>
        <location evidence="1">Cytoskeleton</location>
    </subcellularLocation>
</comment>
<evidence type="ECO:0000256" key="3">
    <source>
        <dbReference type="ARBA" id="ARBA00023203"/>
    </source>
</evidence>
<dbReference type="EMBL" id="JBGFUD010011488">
    <property type="protein sequence ID" value="MFH4983219.1"/>
    <property type="molecule type" value="Genomic_DNA"/>
</dbReference>
<dbReference type="GO" id="GO:0003779">
    <property type="term" value="F:actin binding"/>
    <property type="evidence" value="ECO:0007669"/>
    <property type="project" value="UniProtKB-KW"/>
</dbReference>
<dbReference type="InterPro" id="IPR034666">
    <property type="entry name" value="ARPC2/4"/>
</dbReference>
<evidence type="ECO:0000256" key="1">
    <source>
        <dbReference type="ARBA" id="ARBA00004245"/>
    </source>
</evidence>
<evidence type="ECO:0000313" key="7">
    <source>
        <dbReference type="Proteomes" id="UP001608902"/>
    </source>
</evidence>
<keyword evidence="5" id="KW-1133">Transmembrane helix</keyword>
<accession>A0ABD6ETB2</accession>
<dbReference type="AlphaFoldDB" id="A0ABD6ETB2"/>
<gene>
    <name evidence="6" type="ORF">AB6A40_009928</name>
</gene>
<name>A0ABD6ETB2_9BILA</name>
<comment type="caution">
    <text evidence="6">The sequence shown here is derived from an EMBL/GenBank/DDBJ whole genome shotgun (WGS) entry which is preliminary data.</text>
</comment>
<sequence length="144" mass="16336">MILLEQYNRIIADLLDLKFSAAKQGLKADAVDIRFADFDGVTYHVSNPNGDRSKIMLGFTKQQFAKYGFGDDVVFFVGYVLIASPFYCCCLRIFPGNLMFLPNFLQYFICLAVLSFLPIVLRKIQQLLIPSCPEHQIPLSVNTQ</sequence>
<organism evidence="6 7">
    <name type="scientific">Gnathostoma spinigerum</name>
    <dbReference type="NCBI Taxonomy" id="75299"/>
    <lineage>
        <taxon>Eukaryota</taxon>
        <taxon>Metazoa</taxon>
        <taxon>Ecdysozoa</taxon>
        <taxon>Nematoda</taxon>
        <taxon>Chromadorea</taxon>
        <taxon>Rhabditida</taxon>
        <taxon>Spirurina</taxon>
        <taxon>Gnathostomatomorpha</taxon>
        <taxon>Gnathostomatoidea</taxon>
        <taxon>Gnathostomatidae</taxon>
        <taxon>Gnathostoma</taxon>
    </lineage>
</organism>
<keyword evidence="4" id="KW-0206">Cytoskeleton</keyword>